<dbReference type="GO" id="GO:0020037">
    <property type="term" value="F:heme binding"/>
    <property type="evidence" value="ECO:0007669"/>
    <property type="project" value="InterPro"/>
</dbReference>
<dbReference type="PANTHER" id="PTHR24305">
    <property type="entry name" value="CYTOCHROME P450"/>
    <property type="match status" value="1"/>
</dbReference>
<dbReference type="InterPro" id="IPR001128">
    <property type="entry name" value="Cyt_P450"/>
</dbReference>
<reference evidence="2 3" key="1">
    <citation type="journal article" date="2015" name="Genome Biol. Evol.">
        <title>Phylogenomic analyses indicate that early fungi evolved digesting cell walls of algal ancestors of land plants.</title>
        <authorList>
            <person name="Chang Y."/>
            <person name="Wang S."/>
            <person name="Sekimoto S."/>
            <person name="Aerts A.L."/>
            <person name="Choi C."/>
            <person name="Clum A."/>
            <person name="LaButti K.M."/>
            <person name="Lindquist E.A."/>
            <person name="Yee Ngan C."/>
            <person name="Ohm R.A."/>
            <person name="Salamov A.A."/>
            <person name="Grigoriev I.V."/>
            <person name="Spatafora J.W."/>
            <person name="Berbee M.L."/>
        </authorList>
    </citation>
    <scope>NUCLEOTIDE SEQUENCE [LARGE SCALE GENOMIC DNA]</scope>
    <source>
        <strain evidence="2 3">NRRL 28638</strain>
    </source>
</reference>
<dbReference type="EMBL" id="KQ964421">
    <property type="protein sequence ID" value="KXN74702.1"/>
    <property type="molecule type" value="Genomic_DNA"/>
</dbReference>
<evidence type="ECO:0000313" key="2">
    <source>
        <dbReference type="EMBL" id="KXN74702.1"/>
    </source>
</evidence>
<comment type="similarity">
    <text evidence="1">Belongs to the cytochrome P450 family.</text>
</comment>
<dbReference type="GO" id="GO:0016705">
    <property type="term" value="F:oxidoreductase activity, acting on paired donors, with incorporation or reduction of molecular oxygen"/>
    <property type="evidence" value="ECO:0007669"/>
    <property type="project" value="InterPro"/>
</dbReference>
<dbReference type="OrthoDB" id="3934656at2759"/>
<dbReference type="AlphaFoldDB" id="A0A137PI75"/>
<keyword evidence="3" id="KW-1185">Reference proteome</keyword>
<dbReference type="STRING" id="796925.A0A137PI75"/>
<sequence>MRRTFAGDAAKNMDLCLEYGPVVHLRDKLVVINDDSIKKNYMTYKFKKLITTNIKKLILPAFNNKTLAAMEPTVYRVGSESLVQYLDSFLDNEPSKEFDLFHLFHTNTLDVISELVFGETLNTTWDEKKGLYYIDELAKTQYMMFLRAVVPFYNHIKYPMEKLFMPVIMDNINKRRNSNEVHNDILQSMIDAKDPETGKGLTDLEIVDECMVLLFAGMDTTANTLTWTLYEMIKHPELYELIANEVIEKFPNLNEPISLDVAKSELKYLSAAIQEAMRMHPVAAGQLPREVPEGGLTIQGHYLPQGVSNML</sequence>
<dbReference type="Gene3D" id="1.10.630.10">
    <property type="entry name" value="Cytochrome P450"/>
    <property type="match status" value="1"/>
</dbReference>
<dbReference type="InterPro" id="IPR036396">
    <property type="entry name" value="Cyt_P450_sf"/>
</dbReference>
<dbReference type="PANTHER" id="PTHR24305:SF166">
    <property type="entry name" value="CYTOCHROME P450 12A4, MITOCHONDRIAL-RELATED"/>
    <property type="match status" value="1"/>
</dbReference>
<dbReference type="PRINTS" id="PR00385">
    <property type="entry name" value="P450"/>
</dbReference>
<dbReference type="InterPro" id="IPR050121">
    <property type="entry name" value="Cytochrome_P450_monoxygenase"/>
</dbReference>
<gene>
    <name evidence="2" type="ORF">CONCODRAFT_76752</name>
</gene>
<dbReference type="GO" id="GO:0005506">
    <property type="term" value="F:iron ion binding"/>
    <property type="evidence" value="ECO:0007669"/>
    <property type="project" value="InterPro"/>
</dbReference>
<evidence type="ECO:0000256" key="1">
    <source>
        <dbReference type="ARBA" id="ARBA00010617"/>
    </source>
</evidence>
<organism evidence="2 3">
    <name type="scientific">Conidiobolus coronatus (strain ATCC 28846 / CBS 209.66 / NRRL 28638)</name>
    <name type="common">Delacroixia coronata</name>
    <dbReference type="NCBI Taxonomy" id="796925"/>
    <lineage>
        <taxon>Eukaryota</taxon>
        <taxon>Fungi</taxon>
        <taxon>Fungi incertae sedis</taxon>
        <taxon>Zoopagomycota</taxon>
        <taxon>Entomophthoromycotina</taxon>
        <taxon>Entomophthoromycetes</taxon>
        <taxon>Entomophthorales</taxon>
        <taxon>Ancylistaceae</taxon>
        <taxon>Conidiobolus</taxon>
    </lineage>
</organism>
<evidence type="ECO:0000313" key="3">
    <source>
        <dbReference type="Proteomes" id="UP000070444"/>
    </source>
</evidence>
<protein>
    <submittedName>
        <fullName evidence="2">Cytochrome P450</fullName>
    </submittedName>
</protein>
<dbReference type="GO" id="GO:0004497">
    <property type="term" value="F:monooxygenase activity"/>
    <property type="evidence" value="ECO:0007669"/>
    <property type="project" value="InterPro"/>
</dbReference>
<dbReference type="InterPro" id="IPR002401">
    <property type="entry name" value="Cyt_P450_E_grp-I"/>
</dbReference>
<name>A0A137PI75_CONC2</name>
<proteinExistence type="inferred from homology"/>
<dbReference type="PRINTS" id="PR00463">
    <property type="entry name" value="EP450I"/>
</dbReference>
<dbReference type="OMA" id="STEDHEV"/>
<dbReference type="SUPFAM" id="SSF48264">
    <property type="entry name" value="Cytochrome P450"/>
    <property type="match status" value="1"/>
</dbReference>
<dbReference type="Pfam" id="PF00067">
    <property type="entry name" value="p450"/>
    <property type="match status" value="1"/>
</dbReference>
<dbReference type="Proteomes" id="UP000070444">
    <property type="component" value="Unassembled WGS sequence"/>
</dbReference>
<accession>A0A137PI75</accession>